<evidence type="ECO:0000313" key="1">
    <source>
        <dbReference type="EMBL" id="KAK3687246.1"/>
    </source>
</evidence>
<sequence>MARVAWLSATFGSRRLSTAKCCVYFTNKHKATQPVYSHPVLIISRCTRPDQQINSFVAQSVAPSRSAFCGIIQMRCQWLALGSLHFGFTPFFHSALHYPVQGNGVSPIPGWLKTIWIFPLAFP</sequence>
<gene>
    <name evidence="1" type="ORF">B0T22DRAFT_123185</name>
</gene>
<dbReference type="AlphaFoldDB" id="A0AAE0X6Z8"/>
<reference evidence="1" key="2">
    <citation type="submission" date="2023-06" db="EMBL/GenBank/DDBJ databases">
        <authorList>
            <consortium name="Lawrence Berkeley National Laboratory"/>
            <person name="Haridas S."/>
            <person name="Hensen N."/>
            <person name="Bonometti L."/>
            <person name="Westerberg I."/>
            <person name="Brannstrom I.O."/>
            <person name="Guillou S."/>
            <person name="Cros-Aarteil S."/>
            <person name="Calhoun S."/>
            <person name="Kuo A."/>
            <person name="Mondo S."/>
            <person name="Pangilinan J."/>
            <person name="Riley R."/>
            <person name="Labutti K."/>
            <person name="Andreopoulos B."/>
            <person name="Lipzen A."/>
            <person name="Chen C."/>
            <person name="Yanf M."/>
            <person name="Daum C."/>
            <person name="Ng V."/>
            <person name="Clum A."/>
            <person name="Steindorff A."/>
            <person name="Ohm R."/>
            <person name="Martin F."/>
            <person name="Silar P."/>
            <person name="Natvig D."/>
            <person name="Lalanne C."/>
            <person name="Gautier V."/>
            <person name="Ament-Velasquez S.L."/>
            <person name="Kruys A."/>
            <person name="Hutchinson M.I."/>
            <person name="Powell A.J."/>
            <person name="Barry K."/>
            <person name="Miller A.N."/>
            <person name="Grigoriev I.V."/>
            <person name="Debuchy R."/>
            <person name="Gladieux P."/>
            <person name="Thoren M.H."/>
            <person name="Johannesson H."/>
        </authorList>
    </citation>
    <scope>NUCLEOTIDE SEQUENCE</scope>
    <source>
        <strain evidence="1">CBS 314.62</strain>
    </source>
</reference>
<name>A0AAE0X6Z8_9PEZI</name>
<proteinExistence type="predicted"/>
<evidence type="ECO:0000313" key="2">
    <source>
        <dbReference type="Proteomes" id="UP001270362"/>
    </source>
</evidence>
<dbReference type="Proteomes" id="UP001270362">
    <property type="component" value="Unassembled WGS sequence"/>
</dbReference>
<accession>A0AAE0X6Z8</accession>
<keyword evidence="2" id="KW-1185">Reference proteome</keyword>
<reference evidence="1" key="1">
    <citation type="journal article" date="2023" name="Mol. Phylogenet. Evol.">
        <title>Genome-scale phylogeny and comparative genomics of the fungal order Sordariales.</title>
        <authorList>
            <person name="Hensen N."/>
            <person name="Bonometti L."/>
            <person name="Westerberg I."/>
            <person name="Brannstrom I.O."/>
            <person name="Guillou S."/>
            <person name="Cros-Aarteil S."/>
            <person name="Calhoun S."/>
            <person name="Haridas S."/>
            <person name="Kuo A."/>
            <person name="Mondo S."/>
            <person name="Pangilinan J."/>
            <person name="Riley R."/>
            <person name="LaButti K."/>
            <person name="Andreopoulos B."/>
            <person name="Lipzen A."/>
            <person name="Chen C."/>
            <person name="Yan M."/>
            <person name="Daum C."/>
            <person name="Ng V."/>
            <person name="Clum A."/>
            <person name="Steindorff A."/>
            <person name="Ohm R.A."/>
            <person name="Martin F."/>
            <person name="Silar P."/>
            <person name="Natvig D.O."/>
            <person name="Lalanne C."/>
            <person name="Gautier V."/>
            <person name="Ament-Velasquez S.L."/>
            <person name="Kruys A."/>
            <person name="Hutchinson M.I."/>
            <person name="Powell A.J."/>
            <person name="Barry K."/>
            <person name="Miller A.N."/>
            <person name="Grigoriev I.V."/>
            <person name="Debuchy R."/>
            <person name="Gladieux P."/>
            <person name="Hiltunen Thoren M."/>
            <person name="Johannesson H."/>
        </authorList>
    </citation>
    <scope>NUCLEOTIDE SEQUENCE</scope>
    <source>
        <strain evidence="1">CBS 314.62</strain>
    </source>
</reference>
<dbReference type="EMBL" id="JAULSO010000002">
    <property type="protein sequence ID" value="KAK3687246.1"/>
    <property type="molecule type" value="Genomic_DNA"/>
</dbReference>
<organism evidence="1 2">
    <name type="scientific">Podospora appendiculata</name>
    <dbReference type="NCBI Taxonomy" id="314037"/>
    <lineage>
        <taxon>Eukaryota</taxon>
        <taxon>Fungi</taxon>
        <taxon>Dikarya</taxon>
        <taxon>Ascomycota</taxon>
        <taxon>Pezizomycotina</taxon>
        <taxon>Sordariomycetes</taxon>
        <taxon>Sordariomycetidae</taxon>
        <taxon>Sordariales</taxon>
        <taxon>Podosporaceae</taxon>
        <taxon>Podospora</taxon>
    </lineage>
</organism>
<protein>
    <submittedName>
        <fullName evidence="1">Uncharacterized protein</fullName>
    </submittedName>
</protein>
<comment type="caution">
    <text evidence="1">The sequence shown here is derived from an EMBL/GenBank/DDBJ whole genome shotgun (WGS) entry which is preliminary data.</text>
</comment>